<dbReference type="EMBL" id="WBJY01000001">
    <property type="protein sequence ID" value="KAB1649369.1"/>
    <property type="molecule type" value="Genomic_DNA"/>
</dbReference>
<proteinExistence type="predicted"/>
<feature type="compositionally biased region" description="Basic and acidic residues" evidence="1">
    <location>
        <begin position="8"/>
        <end position="20"/>
    </location>
</feature>
<dbReference type="InterPro" id="IPR033932">
    <property type="entry name" value="YtcJ-like"/>
</dbReference>
<organism evidence="3 4">
    <name type="scientific">Pseudoclavibacter endophyticus</name>
    <dbReference type="NCBI Taxonomy" id="1778590"/>
    <lineage>
        <taxon>Bacteria</taxon>
        <taxon>Bacillati</taxon>
        <taxon>Actinomycetota</taxon>
        <taxon>Actinomycetes</taxon>
        <taxon>Micrococcales</taxon>
        <taxon>Microbacteriaceae</taxon>
        <taxon>Pseudoclavibacter</taxon>
    </lineage>
</organism>
<dbReference type="Gene3D" id="3.10.310.70">
    <property type="match status" value="1"/>
</dbReference>
<dbReference type="InterPro" id="IPR011059">
    <property type="entry name" value="Metal-dep_hydrolase_composite"/>
</dbReference>
<feature type="region of interest" description="Disordered" evidence="1">
    <location>
        <begin position="1"/>
        <end position="20"/>
    </location>
</feature>
<name>A0A6H9WEN4_9MICO</name>
<dbReference type="CDD" id="cd01300">
    <property type="entry name" value="YtcJ_like"/>
    <property type="match status" value="1"/>
</dbReference>
<sequence length="601" mass="64696">MLPTIPRSIRDRYPEHSGERRRSRWVHRRLRVRAFSSGAHMANQNGNEVIVRGGRVYTADENGPAWASGFRISNGVFTDVWVSPGDEPATVSAGADVLDLDGAVVVPGLFDAHVHPFFGGKKMLRPSLALQPVAGLDEILAAVETRAREAPDGAWITGGKWNATLTPQLTAAARERLDAVSFGHPVMLGDESGHNGWVNSAALAAAGYAVDGSESDAGFGRDADTGAPTGVLMERALDPVRQAANAASPDTVDDLKEYLLAAWGLFHTFGITAIQDAMTGLPELQAYAQLADEGRLPGWVSTCLSMEGIMAGPDFDPAALDDFARTVAAERIRTDFTKLALDGVPTTRTAGMLCPYLPDDEHGHDYHGIVYRTADELADVLRGYRAAGRSTKIHCAGDWAVRVAIDAFAMLRAEGSDLSYHIAHGQFVAPEDRKRMAEFDVVAEISPYIWYPGPIPYSIAAVLPDDVASRMQPNRDLLDLGVLVAGGSDWSVVPMPNAWEGIAGLVTRRDPNGAFEGSLWPEQAVTLEEALRIFTINGAKAARMDDVVGSIEVGKAANFAVLDRDPFAIDPIDIAATRAWRTYVAGECVHELRNPPIDGEK</sequence>
<dbReference type="Proteomes" id="UP000431744">
    <property type="component" value="Unassembled WGS sequence"/>
</dbReference>
<dbReference type="SUPFAM" id="SSF51338">
    <property type="entry name" value="Composite domain of metallo-dependent hydrolases"/>
    <property type="match status" value="1"/>
</dbReference>
<dbReference type="OrthoDB" id="3238066at2"/>
<dbReference type="InterPro" id="IPR013108">
    <property type="entry name" value="Amidohydro_3"/>
</dbReference>
<reference evidence="3 4" key="1">
    <citation type="submission" date="2019-09" db="EMBL/GenBank/DDBJ databases">
        <title>Phylogeny of genus Pseudoclavibacter and closely related genus.</title>
        <authorList>
            <person name="Li Y."/>
        </authorList>
    </citation>
    <scope>NUCLEOTIDE SEQUENCE [LARGE SCALE GENOMIC DNA]</scope>
    <source>
        <strain evidence="3 4">EGI 60007</strain>
    </source>
</reference>
<dbReference type="GO" id="GO:0016810">
    <property type="term" value="F:hydrolase activity, acting on carbon-nitrogen (but not peptide) bonds"/>
    <property type="evidence" value="ECO:0007669"/>
    <property type="project" value="InterPro"/>
</dbReference>
<gene>
    <name evidence="3" type="ORF">F8O04_03625</name>
</gene>
<keyword evidence="3" id="KW-0378">Hydrolase</keyword>
<evidence type="ECO:0000259" key="2">
    <source>
        <dbReference type="Pfam" id="PF07969"/>
    </source>
</evidence>
<evidence type="ECO:0000313" key="4">
    <source>
        <dbReference type="Proteomes" id="UP000431744"/>
    </source>
</evidence>
<dbReference type="InterPro" id="IPR032466">
    <property type="entry name" value="Metal_Hydrolase"/>
</dbReference>
<evidence type="ECO:0000313" key="3">
    <source>
        <dbReference type="EMBL" id="KAB1649369.1"/>
    </source>
</evidence>
<feature type="domain" description="Amidohydrolase 3" evidence="2">
    <location>
        <begin position="96"/>
        <end position="590"/>
    </location>
</feature>
<dbReference type="PANTHER" id="PTHR22642:SF2">
    <property type="entry name" value="PROTEIN LONG AFTER FAR-RED 3"/>
    <property type="match status" value="1"/>
</dbReference>
<dbReference type="SUPFAM" id="SSF51556">
    <property type="entry name" value="Metallo-dependent hydrolases"/>
    <property type="match status" value="1"/>
</dbReference>
<evidence type="ECO:0000256" key="1">
    <source>
        <dbReference type="SAM" id="MobiDB-lite"/>
    </source>
</evidence>
<dbReference type="PANTHER" id="PTHR22642">
    <property type="entry name" value="IMIDAZOLONEPROPIONASE"/>
    <property type="match status" value="1"/>
</dbReference>
<dbReference type="Gene3D" id="2.30.40.10">
    <property type="entry name" value="Urease, subunit C, domain 1"/>
    <property type="match status" value="1"/>
</dbReference>
<keyword evidence="4" id="KW-1185">Reference proteome</keyword>
<accession>A0A6H9WEN4</accession>
<protein>
    <submittedName>
        <fullName evidence="3">Amidohydrolase family protein</fullName>
    </submittedName>
</protein>
<dbReference type="Gene3D" id="3.20.20.140">
    <property type="entry name" value="Metal-dependent hydrolases"/>
    <property type="match status" value="1"/>
</dbReference>
<comment type="caution">
    <text evidence="3">The sequence shown here is derived from an EMBL/GenBank/DDBJ whole genome shotgun (WGS) entry which is preliminary data.</text>
</comment>
<dbReference type="AlphaFoldDB" id="A0A6H9WEN4"/>
<dbReference type="Pfam" id="PF07969">
    <property type="entry name" value="Amidohydro_3"/>
    <property type="match status" value="1"/>
</dbReference>